<dbReference type="EMBL" id="PJNB01000001">
    <property type="protein sequence ID" value="PKW19279.1"/>
    <property type="molecule type" value="Genomic_DNA"/>
</dbReference>
<dbReference type="Pfam" id="PF16827">
    <property type="entry name" value="zf-HC3"/>
    <property type="match status" value="1"/>
</dbReference>
<evidence type="ECO:0000313" key="1">
    <source>
        <dbReference type="EMBL" id="PKW19279.1"/>
    </source>
</evidence>
<organism evidence="1 2">
    <name type="scientific">Saccharopolyspora spinosa</name>
    <dbReference type="NCBI Taxonomy" id="60894"/>
    <lineage>
        <taxon>Bacteria</taxon>
        <taxon>Bacillati</taxon>
        <taxon>Actinomycetota</taxon>
        <taxon>Actinomycetes</taxon>
        <taxon>Pseudonocardiales</taxon>
        <taxon>Pseudonocardiaceae</taxon>
        <taxon>Saccharopolyspora</taxon>
    </lineage>
</organism>
<accession>A0A2N3Y8N1</accession>
<dbReference type="STRING" id="994479.GCA_000194155_00724"/>
<proteinExistence type="predicted"/>
<gene>
    <name evidence="1" type="ORF">A8926_7443</name>
</gene>
<dbReference type="Gene3D" id="2.30.30.990">
    <property type="entry name" value="Malonyl-[acyl-carrier protein] O-methyltransferase, zinc-finger motif"/>
    <property type="match status" value="1"/>
</dbReference>
<comment type="caution">
    <text evidence="1">The sequence shown here is derived from an EMBL/GenBank/DDBJ whole genome shotgun (WGS) entry which is preliminary data.</text>
</comment>
<dbReference type="InterPro" id="IPR031795">
    <property type="entry name" value="Zf-HC3"/>
</dbReference>
<dbReference type="AlphaFoldDB" id="A0A2N3Y8N1"/>
<protein>
    <submittedName>
        <fullName evidence="1">Zinc finger protein</fullName>
    </submittedName>
</protein>
<name>A0A2N3Y8N1_SACSN</name>
<evidence type="ECO:0000313" key="2">
    <source>
        <dbReference type="Proteomes" id="UP000233786"/>
    </source>
</evidence>
<sequence length="87" mass="9184">MIAMTSIGATYRPHPFHWVPAAGQRHASADEHPPGASIYPAGTKVTTLCERTVKAATGDTAWLWETCPDCNAAARVRAGLSPVVGAR</sequence>
<dbReference type="Proteomes" id="UP000233786">
    <property type="component" value="Unassembled WGS sequence"/>
</dbReference>
<keyword evidence="2" id="KW-1185">Reference proteome</keyword>
<reference evidence="1" key="1">
    <citation type="submission" date="2017-12" db="EMBL/GenBank/DDBJ databases">
        <title>Sequencing the genomes of 1000 Actinobacteria strains.</title>
        <authorList>
            <person name="Klenk H.-P."/>
        </authorList>
    </citation>
    <scope>NUCLEOTIDE SEQUENCE [LARGE SCALE GENOMIC DNA]</scope>
    <source>
        <strain evidence="1">DSM 44228</strain>
    </source>
</reference>